<feature type="region of interest" description="Disordered" evidence="4">
    <location>
        <begin position="635"/>
        <end position="655"/>
    </location>
</feature>
<keyword evidence="1 2" id="KW-0728">SH3 domain</keyword>
<feature type="compositionally biased region" description="Polar residues" evidence="4">
    <location>
        <begin position="324"/>
        <end position="334"/>
    </location>
</feature>
<dbReference type="PRINTS" id="PR00499">
    <property type="entry name" value="P67PHOX"/>
</dbReference>
<feature type="domain" description="SH3" evidence="5">
    <location>
        <begin position="82"/>
        <end position="141"/>
    </location>
</feature>
<dbReference type="GeneTree" id="ENSGT00940000160627"/>
<dbReference type="GO" id="GO:0016477">
    <property type="term" value="P:cell migration"/>
    <property type="evidence" value="ECO:0007669"/>
    <property type="project" value="TreeGrafter"/>
</dbReference>
<reference evidence="6" key="2">
    <citation type="submission" date="2025-08" db="UniProtKB">
        <authorList>
            <consortium name="Ensembl"/>
        </authorList>
    </citation>
    <scope>IDENTIFICATION</scope>
</reference>
<feature type="region of interest" description="Disordered" evidence="4">
    <location>
        <begin position="498"/>
        <end position="555"/>
    </location>
</feature>
<dbReference type="CDD" id="cd11874">
    <property type="entry name" value="SH3_CD2AP-like_2"/>
    <property type="match status" value="1"/>
</dbReference>
<name>A0A8C8U788_PERMB</name>
<dbReference type="Ensembl" id="ENSPEMT00000030779.2">
    <property type="protein sequence ID" value="ENSPEMP00000026383.2"/>
    <property type="gene ID" value="ENSPEMG00000022518.2"/>
</dbReference>
<evidence type="ECO:0000313" key="7">
    <source>
        <dbReference type="Proteomes" id="UP000694547"/>
    </source>
</evidence>
<feature type="region of interest" description="Disordered" evidence="4">
    <location>
        <begin position="448"/>
        <end position="483"/>
    </location>
</feature>
<feature type="compositionally biased region" description="Polar residues" evidence="4">
    <location>
        <begin position="448"/>
        <end position="465"/>
    </location>
</feature>
<protein>
    <submittedName>
        <fullName evidence="6">SH3 domain containing 21</fullName>
    </submittedName>
</protein>
<dbReference type="Proteomes" id="UP000694547">
    <property type="component" value="Chromosome 2"/>
</dbReference>
<feature type="domain" description="SH3" evidence="5">
    <location>
        <begin position="1"/>
        <end position="58"/>
    </location>
</feature>
<dbReference type="PANTHER" id="PTHR14167:SF28">
    <property type="entry name" value="SH3 DOMAIN-CONTAINING PROTEIN 21"/>
    <property type="match status" value="1"/>
</dbReference>
<feature type="compositionally biased region" description="Polar residues" evidence="4">
    <location>
        <begin position="283"/>
        <end position="309"/>
    </location>
</feature>
<evidence type="ECO:0000259" key="5">
    <source>
        <dbReference type="PROSITE" id="PS50002"/>
    </source>
</evidence>
<dbReference type="Pfam" id="PF07653">
    <property type="entry name" value="SH3_2"/>
    <property type="match status" value="1"/>
</dbReference>
<keyword evidence="3" id="KW-0175">Coiled coil</keyword>
<dbReference type="InterPro" id="IPR001452">
    <property type="entry name" value="SH3_domain"/>
</dbReference>
<evidence type="ECO:0000256" key="2">
    <source>
        <dbReference type="PROSITE-ProRule" id="PRU00192"/>
    </source>
</evidence>
<reference evidence="6" key="3">
    <citation type="submission" date="2025-09" db="UniProtKB">
        <authorList>
            <consortium name="Ensembl"/>
        </authorList>
    </citation>
    <scope>IDENTIFICATION</scope>
</reference>
<evidence type="ECO:0000256" key="3">
    <source>
        <dbReference type="SAM" id="Coils"/>
    </source>
</evidence>
<dbReference type="InterPro" id="IPR035468">
    <property type="entry name" value="SH3D21_SH3"/>
</dbReference>
<gene>
    <name evidence="6" type="primary">Sh3d21</name>
</gene>
<dbReference type="Pfam" id="PF14604">
    <property type="entry name" value="SH3_9"/>
    <property type="match status" value="2"/>
</dbReference>
<feature type="coiled-coil region" evidence="3">
    <location>
        <begin position="593"/>
        <end position="620"/>
    </location>
</feature>
<dbReference type="SUPFAM" id="SSF50044">
    <property type="entry name" value="SH3-domain"/>
    <property type="match status" value="3"/>
</dbReference>
<keyword evidence="7" id="KW-1185">Reference proteome</keyword>
<feature type="region of interest" description="Disordered" evidence="4">
    <location>
        <begin position="567"/>
        <end position="591"/>
    </location>
</feature>
<dbReference type="PRINTS" id="PR00452">
    <property type="entry name" value="SH3DOMAIN"/>
</dbReference>
<evidence type="ECO:0000256" key="1">
    <source>
        <dbReference type="ARBA" id="ARBA00022443"/>
    </source>
</evidence>
<evidence type="ECO:0000313" key="6">
    <source>
        <dbReference type="Ensembl" id="ENSPEMP00000026383.2"/>
    </source>
</evidence>
<accession>A0A8C8U788</accession>
<dbReference type="PANTHER" id="PTHR14167">
    <property type="entry name" value="SH3 DOMAIN-CONTAINING"/>
    <property type="match status" value="1"/>
</dbReference>
<dbReference type="InterPro" id="IPR050384">
    <property type="entry name" value="Endophilin_SH3RF"/>
</dbReference>
<dbReference type="CDD" id="cd12142">
    <property type="entry name" value="SH3_D21-like"/>
    <property type="match status" value="1"/>
</dbReference>
<dbReference type="InterPro" id="IPR036028">
    <property type="entry name" value="SH3-like_dom_sf"/>
</dbReference>
<sequence length="655" mass="72318">MEVLVLARYRAQTQDELSLTPGDVVRQVRAGAARGWLHGELRGHRGVFPKSLVQEIPEALRGITEPRPRYARRRGQSVNSRGPQRWCKVNFNYNPEQADELKLQIGEIVEVIKEIEDGWWLGKKNGQLGAFPSNFVELLDSGPPSLGNTDMPSIIPNPPRPPKLSNLTYDSPPDYLRTVSCPETCRVLFDYQPEAPDELALHKGDLVKVLRKTTADKGWWEGECQGRRGVFPDNFVLPPPPIRKLIPRKIITRESAPIKEPKKLMPKTSLPSVKRVAAAASAPNKTKISTPSGDSQKCPSRDTGFNGSFLNGGPRQPGRKRSRTQASQQHSVFNQEDDQRSPGKASSTNKTRTPDNKTLGPEKILAPNKVSTPENPVPEKALNSDKIPTAENTTVDKAASTGRALSVDEPAKDETIDPKVALHADSTPALVKILTPEHMLFEEDPSRNNAQCQHLPQEETTQGSESLAPPNDIQVPGEHPQRSNTSVRCCCMIQHGDSSLAHSRAKDESAVEEATSPEGLPGKDETTPKEALPKEEPPSEGVGPQKQMPPKESVPIPQVPHIIKQIPDPEEAPTLHPVVPLTSSKSQNDETDVASLKKEVGSLKNALERLELKMEQKLSDVWEELKTEREKLQSLEVQTTQRTPKSFKHAQTQTE</sequence>
<feature type="compositionally biased region" description="Basic and acidic residues" evidence="4">
    <location>
        <begin position="521"/>
        <end position="537"/>
    </location>
</feature>
<evidence type="ECO:0000256" key="4">
    <source>
        <dbReference type="SAM" id="MobiDB-lite"/>
    </source>
</evidence>
<dbReference type="PROSITE" id="PS50002">
    <property type="entry name" value="SH3"/>
    <property type="match status" value="3"/>
</dbReference>
<dbReference type="GO" id="GO:0007015">
    <property type="term" value="P:actin filament organization"/>
    <property type="evidence" value="ECO:0007669"/>
    <property type="project" value="TreeGrafter"/>
</dbReference>
<dbReference type="AlphaFoldDB" id="A0A8C8U788"/>
<dbReference type="SMART" id="SM00326">
    <property type="entry name" value="SH3"/>
    <property type="match status" value="3"/>
</dbReference>
<feature type="domain" description="SH3" evidence="5">
    <location>
        <begin position="180"/>
        <end position="241"/>
    </location>
</feature>
<organism evidence="6 7">
    <name type="scientific">Peromyscus maniculatus bairdii</name>
    <name type="common">Prairie deer mouse</name>
    <dbReference type="NCBI Taxonomy" id="230844"/>
    <lineage>
        <taxon>Eukaryota</taxon>
        <taxon>Metazoa</taxon>
        <taxon>Chordata</taxon>
        <taxon>Craniata</taxon>
        <taxon>Vertebrata</taxon>
        <taxon>Euteleostomi</taxon>
        <taxon>Mammalia</taxon>
        <taxon>Eutheria</taxon>
        <taxon>Euarchontoglires</taxon>
        <taxon>Glires</taxon>
        <taxon>Rodentia</taxon>
        <taxon>Myomorpha</taxon>
        <taxon>Muroidea</taxon>
        <taxon>Cricetidae</taxon>
        <taxon>Neotominae</taxon>
        <taxon>Peromyscus</taxon>
    </lineage>
</organism>
<reference evidence="6 7" key="1">
    <citation type="submission" date="2018-10" db="EMBL/GenBank/DDBJ databases">
        <title>Improved assembly of the deer mouse Peromyscus maniculatus genome.</title>
        <authorList>
            <person name="Lassance J.-M."/>
            <person name="Hoekstra H.E."/>
        </authorList>
    </citation>
    <scope>NUCLEOTIDE SEQUENCE [LARGE SCALE GENOMIC DNA]</scope>
</reference>
<feature type="region of interest" description="Disordered" evidence="4">
    <location>
        <begin position="257"/>
        <end position="401"/>
    </location>
</feature>
<proteinExistence type="predicted"/>
<dbReference type="Gene3D" id="2.30.30.40">
    <property type="entry name" value="SH3 Domains"/>
    <property type="match status" value="3"/>
</dbReference>